<dbReference type="Pfam" id="PF12796">
    <property type="entry name" value="Ank_2"/>
    <property type="match status" value="1"/>
</dbReference>
<dbReference type="Pfam" id="PF00023">
    <property type="entry name" value="Ank"/>
    <property type="match status" value="1"/>
</dbReference>
<evidence type="ECO:0000313" key="6">
    <source>
        <dbReference type="EMBL" id="CAL4780578.1"/>
    </source>
</evidence>
<dbReference type="EMBL" id="CAMXCT030001810">
    <property type="protein sequence ID" value="CAL4780578.1"/>
    <property type="molecule type" value="Genomic_DNA"/>
</dbReference>
<dbReference type="InterPro" id="IPR036770">
    <property type="entry name" value="Ankyrin_rpt-contain_sf"/>
</dbReference>
<dbReference type="EMBL" id="CAMXCT010001810">
    <property type="protein sequence ID" value="CAI3993266.1"/>
    <property type="molecule type" value="Genomic_DNA"/>
</dbReference>
<keyword evidence="1" id="KW-0677">Repeat</keyword>
<evidence type="ECO:0000256" key="4">
    <source>
        <dbReference type="SAM" id="MobiDB-lite"/>
    </source>
</evidence>
<proteinExistence type="predicted"/>
<evidence type="ECO:0000256" key="2">
    <source>
        <dbReference type="ARBA" id="ARBA00023043"/>
    </source>
</evidence>
<dbReference type="PROSITE" id="PS50297">
    <property type="entry name" value="ANK_REP_REGION"/>
    <property type="match status" value="3"/>
</dbReference>
<evidence type="ECO:0000256" key="3">
    <source>
        <dbReference type="PROSITE-ProRule" id="PRU00023"/>
    </source>
</evidence>
<dbReference type="Proteomes" id="UP001152797">
    <property type="component" value="Unassembled WGS sequence"/>
</dbReference>
<gene>
    <name evidence="5" type="ORF">C1SCF055_LOCUS20032</name>
</gene>
<name>A0A9P1CN74_9DINO</name>
<organism evidence="5">
    <name type="scientific">Cladocopium goreaui</name>
    <dbReference type="NCBI Taxonomy" id="2562237"/>
    <lineage>
        <taxon>Eukaryota</taxon>
        <taxon>Sar</taxon>
        <taxon>Alveolata</taxon>
        <taxon>Dinophyceae</taxon>
        <taxon>Suessiales</taxon>
        <taxon>Symbiodiniaceae</taxon>
        <taxon>Cladocopium</taxon>
    </lineage>
</organism>
<dbReference type="Gene3D" id="2.60.220.30">
    <property type="match status" value="1"/>
</dbReference>
<keyword evidence="2 3" id="KW-0040">ANK repeat</keyword>
<feature type="region of interest" description="Disordered" evidence="4">
    <location>
        <begin position="491"/>
        <end position="510"/>
    </location>
</feature>
<reference evidence="5" key="1">
    <citation type="submission" date="2022-10" db="EMBL/GenBank/DDBJ databases">
        <authorList>
            <person name="Chen Y."/>
            <person name="Dougan E. K."/>
            <person name="Chan C."/>
            <person name="Rhodes N."/>
            <person name="Thang M."/>
        </authorList>
    </citation>
    <scope>NUCLEOTIDE SEQUENCE</scope>
</reference>
<evidence type="ECO:0000256" key="1">
    <source>
        <dbReference type="ARBA" id="ARBA00022737"/>
    </source>
</evidence>
<dbReference type="OrthoDB" id="194358at2759"/>
<dbReference type="SMART" id="SM00248">
    <property type="entry name" value="ANK"/>
    <property type="match status" value="3"/>
</dbReference>
<dbReference type="InterPro" id="IPR002110">
    <property type="entry name" value="Ankyrin_rpt"/>
</dbReference>
<comment type="caution">
    <text evidence="5">The sequence shown here is derived from an EMBL/GenBank/DDBJ whole genome shotgun (WGS) entry which is preliminary data.</text>
</comment>
<evidence type="ECO:0000313" key="7">
    <source>
        <dbReference type="Proteomes" id="UP001152797"/>
    </source>
</evidence>
<dbReference type="EMBL" id="CAMXCT020001810">
    <property type="protein sequence ID" value="CAL1146641.1"/>
    <property type="molecule type" value="Genomic_DNA"/>
</dbReference>
<feature type="repeat" description="ANK" evidence="3">
    <location>
        <begin position="58"/>
        <end position="90"/>
    </location>
</feature>
<dbReference type="Gene3D" id="1.25.40.20">
    <property type="entry name" value="Ankyrin repeat-containing domain"/>
    <property type="match status" value="1"/>
</dbReference>
<keyword evidence="7" id="KW-1185">Reference proteome</keyword>
<dbReference type="PROSITE" id="PS50088">
    <property type="entry name" value="ANK_REPEAT"/>
    <property type="match status" value="3"/>
</dbReference>
<evidence type="ECO:0000313" key="5">
    <source>
        <dbReference type="EMBL" id="CAI3993266.1"/>
    </source>
</evidence>
<feature type="region of interest" description="Disordered" evidence="4">
    <location>
        <begin position="1"/>
        <end position="20"/>
    </location>
</feature>
<protein>
    <submittedName>
        <fullName evidence="6">Ankyrin repeat domain-containing protein</fullName>
    </submittedName>
</protein>
<dbReference type="SUPFAM" id="SSF48403">
    <property type="entry name" value="Ankyrin repeat"/>
    <property type="match status" value="1"/>
</dbReference>
<reference evidence="6 7" key="2">
    <citation type="submission" date="2024-05" db="EMBL/GenBank/DDBJ databases">
        <authorList>
            <person name="Chen Y."/>
            <person name="Shah S."/>
            <person name="Dougan E. K."/>
            <person name="Thang M."/>
            <person name="Chan C."/>
        </authorList>
    </citation>
    <scope>NUCLEOTIDE SEQUENCE [LARGE SCALE GENOMIC DNA]</scope>
</reference>
<feature type="repeat" description="ANK" evidence="3">
    <location>
        <begin position="91"/>
        <end position="123"/>
    </location>
</feature>
<dbReference type="PANTHER" id="PTHR24171">
    <property type="entry name" value="ANKYRIN REPEAT DOMAIN-CONTAINING PROTEIN 39-RELATED"/>
    <property type="match status" value="1"/>
</dbReference>
<sequence length="571" mass="61347">MVFATLAGDEPPAGESHRVDSSKEIRHMKLSLLGCTASQRHDQVVVVVLVIFTNTSNDSHGPLARAAHKGHLEVVEALLAAGASVDAKSNIGHGPLAIAAIHGQLEVVEALLAAGASVEAKDYNGRTSLHHAAGDGFTAVVERLLAAGAAVDAVSRFGKTPYDHAKQSDHRQVMGVLDPVFVALLSGRSCRCNSAHETVQDLKEEAERKLGTTIEHLIGPDMQPLLLGTVDAVWNGAMTLQEANILPGNTLTAVLDPVVLKDFGHGISMKMAQSVFDEYGPRMEVLADWKDLKDPSSLEEVLPPGHVALSQLVRLSPEDVTFPKPVEVEMPTCVGAESVWRSSATGWERLLGAKFSDGRVVVALSHFCDVVATGPCGLKAVGFIDPRGANAKVALLHVACESCQNSLEQLCSDADMLGSFKKCGPSVPLGTYRHDEDLELRQGQEAMNMRVRFHRMPQISRKLVAHSASHFSVEIEGDDHQFEELRSEAATNATASNPTASDLQSAPATSQAMPAAAMTSDVSMAQERPERGHLLLSGRFNSDTVIDYMKAVKRRLEERRIPVYMVQAQVG</sequence>
<feature type="repeat" description="ANK" evidence="3">
    <location>
        <begin position="124"/>
        <end position="156"/>
    </location>
</feature>
<accession>A0A9P1CN74</accession>
<dbReference type="AlphaFoldDB" id="A0A9P1CN74"/>